<keyword evidence="4" id="KW-1185">Reference proteome</keyword>
<dbReference type="OMA" id="ARYNGHY"/>
<evidence type="ECO:0000256" key="2">
    <source>
        <dbReference type="SAM" id="MobiDB-lite"/>
    </source>
</evidence>
<dbReference type="OrthoDB" id="423343at2759"/>
<organism evidence="3 4">
    <name type="scientific">Cimex lectularius</name>
    <name type="common">Bed bug</name>
    <name type="synonym">Acanthia lectularia</name>
    <dbReference type="NCBI Taxonomy" id="79782"/>
    <lineage>
        <taxon>Eukaryota</taxon>
        <taxon>Metazoa</taxon>
        <taxon>Ecdysozoa</taxon>
        <taxon>Arthropoda</taxon>
        <taxon>Hexapoda</taxon>
        <taxon>Insecta</taxon>
        <taxon>Pterygota</taxon>
        <taxon>Neoptera</taxon>
        <taxon>Paraneoptera</taxon>
        <taxon>Hemiptera</taxon>
        <taxon>Heteroptera</taxon>
        <taxon>Panheteroptera</taxon>
        <taxon>Cimicomorpha</taxon>
        <taxon>Cimicidae</taxon>
        <taxon>Cimex</taxon>
    </lineage>
</organism>
<evidence type="ECO:0000313" key="4">
    <source>
        <dbReference type="Proteomes" id="UP000494040"/>
    </source>
</evidence>
<feature type="region of interest" description="Disordered" evidence="2">
    <location>
        <begin position="294"/>
        <end position="325"/>
    </location>
</feature>
<dbReference type="AlphaFoldDB" id="A0A8I6THE6"/>
<dbReference type="SMART" id="SM00698">
    <property type="entry name" value="MORN"/>
    <property type="match status" value="5"/>
</dbReference>
<dbReference type="EnsemblMetazoa" id="XM_014393680.2">
    <property type="protein sequence ID" value="XP_014249166.1"/>
    <property type="gene ID" value="LOC106666469"/>
</dbReference>
<sequence length="325" mass="37436">MADLLGEAGEGEQGPENIIGEYEGERNALQERHGLGRAILPNRDYYEGQYRKGLRHGLGLYVFKSGARYNGHYHKGIKQGIGTFYYPDGTRYEGEWKRDLRHGYGAYYYANGDIYEGQWKNGVREGLGSYTYKGLAVKFMGTWRNGEMDGPGQIITHAHRYHGVWKKNLPIGNGCFTFKTNCMQHGHHIHMNYPLFETTELFKKQLMPMLDPLKEEEAKEVAAIWRAREISTYDPERLPPAPVPFEYPPSDTSITPPPTPMHEEPVCPYDFFQDIAQYNKYYLDEKVIMATGQWEQKPKEPSAVQEVMGEGTKEEDEDQDIDPRY</sequence>
<evidence type="ECO:0000256" key="1">
    <source>
        <dbReference type="ARBA" id="ARBA00022737"/>
    </source>
</evidence>
<gene>
    <name evidence="3" type="primary">106666469</name>
</gene>
<reference evidence="3" key="1">
    <citation type="submission" date="2022-01" db="UniProtKB">
        <authorList>
            <consortium name="EnsemblMetazoa"/>
        </authorList>
    </citation>
    <scope>IDENTIFICATION</scope>
</reference>
<feature type="compositionally biased region" description="Acidic residues" evidence="2">
    <location>
        <begin position="313"/>
        <end position="325"/>
    </location>
</feature>
<dbReference type="GO" id="GO:0031514">
    <property type="term" value="C:motile cilium"/>
    <property type="evidence" value="ECO:0007669"/>
    <property type="project" value="TreeGrafter"/>
</dbReference>
<dbReference type="GO" id="GO:0007286">
    <property type="term" value="P:spermatid development"/>
    <property type="evidence" value="ECO:0007669"/>
    <property type="project" value="TreeGrafter"/>
</dbReference>
<dbReference type="GO" id="GO:0035082">
    <property type="term" value="P:axoneme assembly"/>
    <property type="evidence" value="ECO:0007669"/>
    <property type="project" value="TreeGrafter"/>
</dbReference>
<dbReference type="GO" id="GO:0005634">
    <property type="term" value="C:nucleus"/>
    <property type="evidence" value="ECO:0007669"/>
    <property type="project" value="TreeGrafter"/>
</dbReference>
<dbReference type="Gene3D" id="2.20.110.10">
    <property type="entry name" value="Histone H3 K4-specific methyltransferase SET7/9 N-terminal domain"/>
    <property type="match status" value="2"/>
</dbReference>
<dbReference type="Proteomes" id="UP000494040">
    <property type="component" value="Unassembled WGS sequence"/>
</dbReference>
<protein>
    <recommendedName>
        <fullName evidence="5">Radial spoke head 1 homolog</fullName>
    </recommendedName>
</protein>
<evidence type="ECO:0000313" key="3">
    <source>
        <dbReference type="EnsemblMetazoa" id="XP_014249166.1"/>
    </source>
</evidence>
<dbReference type="SUPFAM" id="SSF82185">
    <property type="entry name" value="Histone H3 K4-specific methyltransferase SET7/9 N-terminal domain"/>
    <property type="match status" value="1"/>
</dbReference>
<name>A0A8I6THE6_CIMLE</name>
<dbReference type="PANTHER" id="PTHR43215">
    <property type="entry name" value="RADIAL SPOKE HEAD 1 HOMOLOG"/>
    <property type="match status" value="1"/>
</dbReference>
<dbReference type="KEGG" id="clec:106666469"/>
<dbReference type="PANTHER" id="PTHR43215:SF14">
    <property type="entry name" value="RADIAL SPOKE HEAD 1 HOMOLOG"/>
    <property type="match status" value="1"/>
</dbReference>
<proteinExistence type="predicted"/>
<dbReference type="InterPro" id="IPR003409">
    <property type="entry name" value="MORN"/>
</dbReference>
<dbReference type="Pfam" id="PF02493">
    <property type="entry name" value="MORN"/>
    <property type="match status" value="6"/>
</dbReference>
<keyword evidence="1" id="KW-0677">Repeat</keyword>
<evidence type="ECO:0008006" key="5">
    <source>
        <dbReference type="Google" id="ProtNLM"/>
    </source>
</evidence>
<accession>A0A8I6THE6</accession>